<proteinExistence type="inferred from homology"/>
<dbReference type="PANTHER" id="PTHR12701:SF20">
    <property type="entry name" value="ENDOPLASMIC RETICULUM TRANSMEMBRANE PROTEIN"/>
    <property type="match status" value="1"/>
</dbReference>
<dbReference type="InterPro" id="IPR040463">
    <property type="entry name" value="BAP29/BAP31_N"/>
</dbReference>
<comment type="subcellular location">
    <subcellularLocation>
        <location evidence="5">Endoplasmic reticulum membrane</location>
        <topology evidence="5">Multi-pass membrane protein</topology>
    </subcellularLocation>
    <subcellularLocation>
        <location evidence="1">Membrane</location>
        <topology evidence="1">Multi-pass membrane protein</topology>
    </subcellularLocation>
</comment>
<feature type="transmembrane region" description="Helical" evidence="5">
    <location>
        <begin position="47"/>
        <end position="64"/>
    </location>
</feature>
<feature type="transmembrane region" description="Helical" evidence="5">
    <location>
        <begin position="99"/>
        <end position="117"/>
    </location>
</feature>
<evidence type="ECO:0000256" key="3">
    <source>
        <dbReference type="ARBA" id="ARBA00022989"/>
    </source>
</evidence>
<evidence type="ECO:0000256" key="4">
    <source>
        <dbReference type="ARBA" id="ARBA00023136"/>
    </source>
</evidence>
<protein>
    <recommendedName>
        <fullName evidence="5">Endoplasmic reticulum transmembrane protein</fullName>
    </recommendedName>
</protein>
<dbReference type="VEuPathDB" id="VectorBase:GPAI036709"/>
<dbReference type="Pfam" id="PF05529">
    <property type="entry name" value="Bap31"/>
    <property type="match status" value="1"/>
</dbReference>
<evidence type="ECO:0000259" key="6">
    <source>
        <dbReference type="Pfam" id="PF05529"/>
    </source>
</evidence>
<keyword evidence="3 5" id="KW-1133">Transmembrane helix</keyword>
<feature type="domain" description="BAP29/BAP31 transmembrane" evidence="6">
    <location>
        <begin position="1"/>
        <end position="132"/>
    </location>
</feature>
<dbReference type="AlphaFoldDB" id="A0A1B0A7G7"/>
<keyword evidence="5" id="KW-0931">ER-Golgi transport</keyword>
<evidence type="ECO:0000256" key="2">
    <source>
        <dbReference type="ARBA" id="ARBA00022692"/>
    </source>
</evidence>
<dbReference type="STRING" id="7398.A0A1B0A7G7"/>
<evidence type="ECO:0000313" key="8">
    <source>
        <dbReference type="Proteomes" id="UP000092445"/>
    </source>
</evidence>
<evidence type="ECO:0000256" key="5">
    <source>
        <dbReference type="RuleBase" id="RU367026"/>
    </source>
</evidence>
<feature type="transmembrane region" description="Helical" evidence="5">
    <location>
        <begin position="7"/>
        <end position="27"/>
    </location>
</feature>
<keyword evidence="2 5" id="KW-0812">Transmembrane</keyword>
<dbReference type="EnsemblMetazoa" id="GPAI036709-RA">
    <property type="protein sequence ID" value="GPAI036709-PA"/>
    <property type="gene ID" value="GPAI036709"/>
</dbReference>
<evidence type="ECO:0000256" key="1">
    <source>
        <dbReference type="ARBA" id="ARBA00004141"/>
    </source>
</evidence>
<dbReference type="GO" id="GO:0006888">
    <property type="term" value="P:endoplasmic reticulum to Golgi vesicle-mediated transport"/>
    <property type="evidence" value="ECO:0007669"/>
    <property type="project" value="UniProtKB-UniRule"/>
</dbReference>
<organism evidence="7 8">
    <name type="scientific">Glossina pallidipes</name>
    <name type="common">Tsetse fly</name>
    <dbReference type="NCBI Taxonomy" id="7398"/>
    <lineage>
        <taxon>Eukaryota</taxon>
        <taxon>Metazoa</taxon>
        <taxon>Ecdysozoa</taxon>
        <taxon>Arthropoda</taxon>
        <taxon>Hexapoda</taxon>
        <taxon>Insecta</taxon>
        <taxon>Pterygota</taxon>
        <taxon>Neoptera</taxon>
        <taxon>Endopterygota</taxon>
        <taxon>Diptera</taxon>
        <taxon>Brachycera</taxon>
        <taxon>Muscomorpha</taxon>
        <taxon>Hippoboscoidea</taxon>
        <taxon>Glossinidae</taxon>
        <taxon>Glossina</taxon>
    </lineage>
</organism>
<keyword evidence="8" id="KW-1185">Reference proteome</keyword>
<dbReference type="Proteomes" id="UP000092445">
    <property type="component" value="Unassembled WGS sequence"/>
</dbReference>
<dbReference type="GO" id="GO:0005789">
    <property type="term" value="C:endoplasmic reticulum membrane"/>
    <property type="evidence" value="ECO:0007669"/>
    <property type="project" value="UniProtKB-SubCell"/>
</dbReference>
<dbReference type="GO" id="GO:0006886">
    <property type="term" value="P:intracellular protein transport"/>
    <property type="evidence" value="ECO:0007669"/>
    <property type="project" value="UniProtKB-UniRule"/>
</dbReference>
<keyword evidence="5" id="KW-0813">Transport</keyword>
<keyword evidence="5" id="KW-0653">Protein transport</keyword>
<keyword evidence="5" id="KW-0256">Endoplasmic reticulum</keyword>
<dbReference type="PANTHER" id="PTHR12701">
    <property type="entry name" value="BCR-ASSOCIATED PROTEIN, BAP"/>
    <property type="match status" value="1"/>
</dbReference>
<reference evidence="8" key="1">
    <citation type="submission" date="2014-03" db="EMBL/GenBank/DDBJ databases">
        <authorList>
            <person name="Aksoy S."/>
            <person name="Warren W."/>
            <person name="Wilson R.K."/>
        </authorList>
    </citation>
    <scope>NUCLEOTIDE SEQUENCE [LARGE SCALE GENOMIC DNA]</scope>
    <source>
        <strain evidence="8">IAEA</strain>
    </source>
</reference>
<name>A0A1B0A7G7_GLOPL</name>
<evidence type="ECO:0000313" key="7">
    <source>
        <dbReference type="EnsemblMetazoa" id="GPAI036709-PA"/>
    </source>
</evidence>
<comment type="function">
    <text evidence="5">May play a role in anterograde transport of membrane proteins from the endoplasmic reticulum to the Golgi.</text>
</comment>
<reference evidence="7" key="2">
    <citation type="submission" date="2020-05" db="UniProtKB">
        <authorList>
            <consortium name="EnsemblMetazoa"/>
        </authorList>
    </citation>
    <scope>IDENTIFICATION</scope>
    <source>
        <strain evidence="7">IAEA</strain>
    </source>
</reference>
<sequence>MDLALTLIAGFSYAEVCMVLLLVLPVASPHKWNRFFKSKFLAMVARRAYLCFFFASVVLVLFLLETIREMRKYSNQEQSADVRLNTEMQRRMRFKAQRSLCISGFPIFLALVIRRLVTLISAQANLLDQNEATLACAEINVTKRRITNAKKIGKPDMQRLR</sequence>
<keyword evidence="4 5" id="KW-0472">Membrane</keyword>
<dbReference type="GO" id="GO:0070973">
    <property type="term" value="P:protein localization to endoplasmic reticulum exit site"/>
    <property type="evidence" value="ECO:0007669"/>
    <property type="project" value="UniProtKB-UniRule"/>
</dbReference>
<comment type="similarity">
    <text evidence="5">Belongs to the BCAP29/BCAP31 family.</text>
</comment>
<accession>A0A1B0A7G7</accession>
<dbReference type="InterPro" id="IPR008417">
    <property type="entry name" value="BAP29/BAP31"/>
</dbReference>